<dbReference type="PANTHER" id="PTHR43616:SF5">
    <property type="entry name" value="GLYCEROL DEHYDROGENASE 1"/>
    <property type="match status" value="1"/>
</dbReference>
<dbReference type="SUPFAM" id="SSF56796">
    <property type="entry name" value="Dehydroquinate synthase-like"/>
    <property type="match status" value="1"/>
</dbReference>
<keyword evidence="10 11" id="KW-1208">Phospholipid metabolism</keyword>
<dbReference type="GO" id="GO:0106358">
    <property type="term" value="F:glycerol-1-phosphate dehydrogenase (NADP+) activity"/>
    <property type="evidence" value="ECO:0007669"/>
    <property type="project" value="RHEA"/>
</dbReference>
<keyword evidence="7 11" id="KW-0520">NAD</keyword>
<dbReference type="PIRSF" id="PIRSF000112">
    <property type="entry name" value="Glycerol_dehydrogenase"/>
    <property type="match status" value="1"/>
</dbReference>
<evidence type="ECO:0000313" key="15">
    <source>
        <dbReference type="EMBL" id="AIC14230.1"/>
    </source>
</evidence>
<feature type="binding site" evidence="11 14">
    <location>
        <begin position="102"/>
        <end position="106"/>
    </location>
    <ligand>
        <name>NAD(+)</name>
        <dbReference type="ChEBI" id="CHEBI:57540"/>
    </ligand>
</feature>
<dbReference type="CDD" id="cd08173">
    <property type="entry name" value="Gro1PDH"/>
    <property type="match status" value="1"/>
</dbReference>
<keyword evidence="4 11" id="KW-0862">Zinc</keyword>
<evidence type="ECO:0000256" key="5">
    <source>
        <dbReference type="ARBA" id="ARBA00022857"/>
    </source>
</evidence>
<comment type="cofactor">
    <cofactor evidence="11 12">
        <name>Zn(2+)</name>
        <dbReference type="ChEBI" id="CHEBI:29105"/>
    </cofactor>
    <text evidence="11 12">Binds 1 zinc ion per subunit.</text>
</comment>
<keyword evidence="2 11" id="KW-0444">Lipid biosynthesis</keyword>
<keyword evidence="3 11" id="KW-0479">Metal-binding</keyword>
<dbReference type="GO" id="GO:0046872">
    <property type="term" value="F:metal ion binding"/>
    <property type="evidence" value="ECO:0007669"/>
    <property type="project" value="UniProtKB-KW"/>
</dbReference>
<feature type="binding site" evidence="12">
    <location>
        <position position="176"/>
    </location>
    <ligand>
        <name>glycerol</name>
        <dbReference type="ChEBI" id="CHEBI:17754"/>
    </ligand>
</feature>
<dbReference type="RefSeq" id="WP_227717411.1">
    <property type="nucleotide sequence ID" value="NZ_CP007536.1"/>
</dbReference>
<evidence type="ECO:0000256" key="11">
    <source>
        <dbReference type="HAMAP-Rule" id="MF_00497"/>
    </source>
</evidence>
<dbReference type="KEGG" id="nvn:NVIE_000470"/>
<name>A0A060HFS1_9ARCH</name>
<evidence type="ECO:0000256" key="7">
    <source>
        <dbReference type="ARBA" id="ARBA00023027"/>
    </source>
</evidence>
<feature type="binding site" evidence="11 14">
    <location>
        <position position="133"/>
    </location>
    <ligand>
        <name>NAD(+)</name>
        <dbReference type="ChEBI" id="CHEBI:57540"/>
    </ligand>
</feature>
<dbReference type="InterPro" id="IPR023002">
    <property type="entry name" value="G1P_dehydrogenase_arc"/>
</dbReference>
<dbReference type="Pfam" id="PF13685">
    <property type="entry name" value="Fe-ADH_2"/>
    <property type="match status" value="1"/>
</dbReference>
<sequence>MVVASPPSHLMELPRKILIGERVIAEVGPFVRSLDMSARSVAVITGRVVKERAGVSCNSSLEDAMLKTKWHVVSDASMDTVNKLHDKIRDDRPDFVIGFGGGRSVDVAKMTAYRLSRPFLSVPTSASHDGISSPFVSVRGIDKPHSIKANTPIGVLADTHLLSQAPPRLLAGGCGDLVAKITAVKDWELARDERGEYFGSYAANLAYMSAQIILEESEKLKKNERLGVRTVVEALISAGVAACIAGSSRPCSGAEHLFSHALEYVAGGAECGLHGERVGIGTIMMARLHGLDWENVRNTLEDMGAPTKAKQIGLTEDNVVQALVRAQSLRPDRYTILSKVKMDKKKARELAAATKVI</sequence>
<dbReference type="GO" id="GO:0005737">
    <property type="term" value="C:cytoplasm"/>
    <property type="evidence" value="ECO:0007669"/>
    <property type="project" value="UniProtKB-SubCell"/>
</dbReference>
<feature type="binding site" evidence="12">
    <location>
        <position position="274"/>
    </location>
    <ligand>
        <name>glycerol</name>
        <dbReference type="ChEBI" id="CHEBI:17754"/>
    </ligand>
</feature>
<dbReference type="UniPathway" id="UPA00940"/>
<dbReference type="Proteomes" id="UP000027093">
    <property type="component" value="Chromosome"/>
</dbReference>
<evidence type="ECO:0000256" key="12">
    <source>
        <dbReference type="PIRSR" id="PIRSR000112-1"/>
    </source>
</evidence>
<dbReference type="HAMAP" id="MF_00497_A">
    <property type="entry name" value="G1P_dehydrogenase_A"/>
    <property type="match status" value="1"/>
</dbReference>
<dbReference type="Gene3D" id="1.20.1090.10">
    <property type="entry name" value="Dehydroquinate synthase-like - alpha domain"/>
    <property type="match status" value="1"/>
</dbReference>
<feature type="binding site" evidence="11 14">
    <location>
        <begin position="124"/>
        <end position="127"/>
    </location>
    <ligand>
        <name>NAD(+)</name>
        <dbReference type="ChEBI" id="CHEBI:57540"/>
    </ligand>
</feature>
<proteinExistence type="inferred from homology"/>
<feature type="binding site" evidence="12">
    <location>
        <position position="256"/>
    </location>
    <ligand>
        <name>glycerol</name>
        <dbReference type="ChEBI" id="CHEBI:17754"/>
    </ligand>
</feature>
<evidence type="ECO:0000313" key="16">
    <source>
        <dbReference type="Proteomes" id="UP000027093"/>
    </source>
</evidence>
<feature type="binding site" evidence="11 13">
    <location>
        <position position="274"/>
    </location>
    <ligand>
        <name>Zn(2+)</name>
        <dbReference type="ChEBI" id="CHEBI:29105"/>
        <note>catalytic</note>
    </ligand>
</feature>
<dbReference type="InterPro" id="IPR016205">
    <property type="entry name" value="Glycerol_DH"/>
</dbReference>
<comment type="similarity">
    <text evidence="11">Belongs to the glycerol-1-phosphate dehydrogenase family.</text>
</comment>
<evidence type="ECO:0000256" key="10">
    <source>
        <dbReference type="ARBA" id="ARBA00023264"/>
    </source>
</evidence>
<dbReference type="GeneID" id="30681008"/>
<dbReference type="Gene3D" id="3.40.50.1970">
    <property type="match status" value="1"/>
</dbReference>
<comment type="subcellular location">
    <subcellularLocation>
        <location evidence="11">Cytoplasm</location>
    </subcellularLocation>
</comment>
<comment type="catalytic activity">
    <reaction evidence="11">
        <text>sn-glycerol 1-phosphate + NAD(+) = dihydroxyacetone phosphate + NADH + H(+)</text>
        <dbReference type="Rhea" id="RHEA:21412"/>
        <dbReference type="ChEBI" id="CHEBI:15378"/>
        <dbReference type="ChEBI" id="CHEBI:57540"/>
        <dbReference type="ChEBI" id="CHEBI:57642"/>
        <dbReference type="ChEBI" id="CHEBI:57685"/>
        <dbReference type="ChEBI" id="CHEBI:57945"/>
        <dbReference type="EC" id="1.1.1.261"/>
    </reaction>
</comment>
<evidence type="ECO:0000256" key="1">
    <source>
        <dbReference type="ARBA" id="ARBA00022490"/>
    </source>
</evidence>
<evidence type="ECO:0000256" key="4">
    <source>
        <dbReference type="ARBA" id="ARBA00022833"/>
    </source>
</evidence>
<feature type="binding site" evidence="11">
    <location>
        <position position="176"/>
    </location>
    <ligand>
        <name>Zn(2+)</name>
        <dbReference type="ChEBI" id="CHEBI:29105"/>
        <note>catalytic</note>
    </ligand>
</feature>
<dbReference type="GO" id="GO:0106357">
    <property type="term" value="F:glycerol-1-phosphate dehydrogenase (NAD+) activity"/>
    <property type="evidence" value="ECO:0007669"/>
    <property type="project" value="RHEA"/>
</dbReference>
<organism evidence="15 16">
    <name type="scientific">Nitrososphaera viennensis EN76</name>
    <dbReference type="NCBI Taxonomy" id="926571"/>
    <lineage>
        <taxon>Archaea</taxon>
        <taxon>Nitrososphaerota</taxon>
        <taxon>Nitrososphaeria</taxon>
        <taxon>Nitrososphaerales</taxon>
        <taxon>Nitrososphaeraceae</taxon>
        <taxon>Nitrososphaera</taxon>
    </lineage>
</organism>
<feature type="binding site" evidence="13">
    <location>
        <position position="129"/>
    </location>
    <ligand>
        <name>glycerol</name>
        <dbReference type="ChEBI" id="CHEBI:17754"/>
    </ligand>
</feature>
<feature type="binding site" evidence="11">
    <location>
        <position position="176"/>
    </location>
    <ligand>
        <name>substrate</name>
    </ligand>
</feature>
<keyword evidence="8 11" id="KW-0443">Lipid metabolism</keyword>
<dbReference type="PANTHER" id="PTHR43616">
    <property type="entry name" value="GLYCEROL DEHYDROGENASE"/>
    <property type="match status" value="1"/>
</dbReference>
<keyword evidence="5 11" id="KW-0521">NADP</keyword>
<dbReference type="GO" id="GO:0006650">
    <property type="term" value="P:glycerophospholipid metabolic process"/>
    <property type="evidence" value="ECO:0007669"/>
    <property type="project" value="UniProtKB-UniRule"/>
</dbReference>
<feature type="binding site" evidence="11">
    <location>
        <position position="260"/>
    </location>
    <ligand>
        <name>substrate</name>
    </ligand>
</feature>
<keyword evidence="16" id="KW-1185">Reference proteome</keyword>
<protein>
    <recommendedName>
        <fullName evidence="11">Glycerol-1-phosphate dehydrogenase [NAD(P)+]</fullName>
        <shortName evidence="11">G1P dehydrogenase</shortName>
        <shortName evidence="11">G1PDH</shortName>
        <ecNumber evidence="11">1.1.1.261</ecNumber>
    </recommendedName>
    <alternativeName>
        <fullName evidence="11">Enantiomeric glycerophosphate synthase</fullName>
    </alternativeName>
    <alternativeName>
        <fullName evidence="11">sn-glycerol-1-phosphate dehydrogenase</fullName>
    </alternativeName>
</protein>
<comment type="pathway">
    <text evidence="11">Membrane lipid metabolism; glycerophospholipid metabolism.</text>
</comment>
<evidence type="ECO:0000256" key="2">
    <source>
        <dbReference type="ARBA" id="ARBA00022516"/>
    </source>
</evidence>
<evidence type="ECO:0000256" key="6">
    <source>
        <dbReference type="ARBA" id="ARBA00023002"/>
    </source>
</evidence>
<dbReference type="NCBIfam" id="NF002022">
    <property type="entry name" value="PRK00843.1"/>
    <property type="match status" value="1"/>
</dbReference>
<keyword evidence="6 11" id="KW-0560">Oxidoreductase</keyword>
<feature type="binding site" evidence="11">
    <location>
        <position position="129"/>
    </location>
    <ligand>
        <name>substrate</name>
    </ligand>
</feature>
<dbReference type="HOGENOM" id="CLU_038362_0_0_2"/>
<keyword evidence="9 11" id="KW-0594">Phospholipid biosynthesis</keyword>
<comment type="function">
    <text evidence="11">Catalyzes the NAD(P)H-dependent reduction of dihydroxyacetonephosphate (DHAP or glycerone phosphate) to glycerol 1-phosphate (G1P). The G1P thus generated is used as the glycerophosphate backbone of phospholipids in the cellular membranes of Archaea.</text>
</comment>
<evidence type="ECO:0000256" key="3">
    <source>
        <dbReference type="ARBA" id="ARBA00022723"/>
    </source>
</evidence>
<evidence type="ECO:0000256" key="14">
    <source>
        <dbReference type="PIRSR" id="PIRSR000112-3"/>
    </source>
</evidence>
<comment type="catalytic activity">
    <reaction evidence="11">
        <text>sn-glycerol 1-phosphate + NADP(+) = dihydroxyacetone phosphate + NADPH + H(+)</text>
        <dbReference type="Rhea" id="RHEA:21416"/>
        <dbReference type="ChEBI" id="CHEBI:15378"/>
        <dbReference type="ChEBI" id="CHEBI:57642"/>
        <dbReference type="ChEBI" id="CHEBI:57685"/>
        <dbReference type="ChEBI" id="CHEBI:57783"/>
        <dbReference type="ChEBI" id="CHEBI:58349"/>
        <dbReference type="EC" id="1.1.1.261"/>
    </reaction>
</comment>
<evidence type="ECO:0000256" key="8">
    <source>
        <dbReference type="ARBA" id="ARBA00023098"/>
    </source>
</evidence>
<accession>A0A060HFS1</accession>
<evidence type="ECO:0000256" key="13">
    <source>
        <dbReference type="PIRSR" id="PIRSR000112-2"/>
    </source>
</evidence>
<feature type="binding site" evidence="11">
    <location>
        <position position="256"/>
    </location>
    <ligand>
        <name>Zn(2+)</name>
        <dbReference type="ChEBI" id="CHEBI:29105"/>
        <note>catalytic</note>
    </ligand>
</feature>
<reference evidence="15 16" key="1">
    <citation type="journal article" date="2014" name="Int. J. Syst. Evol. Microbiol.">
        <title>Nitrososphaera viennensis gen. nov., sp. nov., an aerobic and mesophilic, ammonia-oxidizing archaeon from soil and a member of the archaeal phylum Thaumarchaeota.</title>
        <authorList>
            <person name="Stieglmeier M."/>
            <person name="Klingl A."/>
            <person name="Alves R.J."/>
            <person name="Rittmann S.K."/>
            <person name="Melcher M."/>
            <person name="Leisch N."/>
            <person name="Schleper C."/>
        </authorList>
    </citation>
    <scope>NUCLEOTIDE SEQUENCE [LARGE SCALE GENOMIC DNA]</scope>
    <source>
        <strain evidence="15">EN76</strain>
    </source>
</reference>
<dbReference type="GO" id="GO:0008654">
    <property type="term" value="P:phospholipid biosynthetic process"/>
    <property type="evidence" value="ECO:0007669"/>
    <property type="project" value="UniProtKB-KW"/>
</dbReference>
<dbReference type="EC" id="1.1.1.261" evidence="11"/>
<evidence type="ECO:0000256" key="9">
    <source>
        <dbReference type="ARBA" id="ARBA00023209"/>
    </source>
</evidence>
<gene>
    <name evidence="11 15" type="primary">egsA</name>
    <name evidence="15" type="ORF">NVIE_000470</name>
</gene>
<dbReference type="InterPro" id="IPR032837">
    <property type="entry name" value="G1PDH"/>
</dbReference>
<dbReference type="STRING" id="926571.NVIE_000470"/>
<keyword evidence="1 11" id="KW-0963">Cytoplasm</keyword>
<dbReference type="EMBL" id="CP007536">
    <property type="protein sequence ID" value="AIC14230.1"/>
    <property type="molecule type" value="Genomic_DNA"/>
</dbReference>
<dbReference type="AlphaFoldDB" id="A0A060HFS1"/>